<comment type="caution">
    <text evidence="2">The sequence shown here is derived from an EMBL/GenBank/DDBJ whole genome shotgun (WGS) entry which is preliminary data.</text>
</comment>
<gene>
    <name evidence="2" type="ORF">LY90DRAFT_676680</name>
</gene>
<dbReference type="AlphaFoldDB" id="A0A1Y2AF59"/>
<dbReference type="EMBL" id="MCOG01000285">
    <property type="protein sequence ID" value="ORY20595.1"/>
    <property type="molecule type" value="Genomic_DNA"/>
</dbReference>
<sequence>MNVNIFHFLYIGSSIAKDDTNLESSYSKLKYFNGEYGEDNTNIIYQAKKIDELKAKSINDIPKILMNLNNIFENMNKSKFTLTDKVKLKYIYNIFPPGFESKFEFKENKTSIELCYDLKYNISMKSYVGEYNNKEEISEDKSDEPMNIDAIDAVHKGYNKFTKTNNNKYNNKNSNNKKPIINKAKL</sequence>
<evidence type="ECO:0000256" key="1">
    <source>
        <dbReference type="SAM" id="MobiDB-lite"/>
    </source>
</evidence>
<organism evidence="2 3">
    <name type="scientific">Neocallimastix californiae</name>
    <dbReference type="NCBI Taxonomy" id="1754190"/>
    <lineage>
        <taxon>Eukaryota</taxon>
        <taxon>Fungi</taxon>
        <taxon>Fungi incertae sedis</taxon>
        <taxon>Chytridiomycota</taxon>
        <taxon>Chytridiomycota incertae sedis</taxon>
        <taxon>Neocallimastigomycetes</taxon>
        <taxon>Neocallimastigales</taxon>
        <taxon>Neocallimastigaceae</taxon>
        <taxon>Neocallimastix</taxon>
    </lineage>
</organism>
<evidence type="ECO:0000313" key="2">
    <source>
        <dbReference type="EMBL" id="ORY20595.1"/>
    </source>
</evidence>
<accession>A0A1Y2AF59</accession>
<evidence type="ECO:0000313" key="3">
    <source>
        <dbReference type="Proteomes" id="UP000193920"/>
    </source>
</evidence>
<name>A0A1Y2AF59_9FUNG</name>
<protein>
    <submittedName>
        <fullName evidence="2">Uncharacterized protein</fullName>
    </submittedName>
</protein>
<reference evidence="2 3" key="1">
    <citation type="submission" date="2016-08" db="EMBL/GenBank/DDBJ databases">
        <title>A Parts List for Fungal Cellulosomes Revealed by Comparative Genomics.</title>
        <authorList>
            <consortium name="DOE Joint Genome Institute"/>
            <person name="Haitjema C.H."/>
            <person name="Gilmore S.P."/>
            <person name="Henske J.K."/>
            <person name="Solomon K.V."/>
            <person name="De Groot R."/>
            <person name="Kuo A."/>
            <person name="Mondo S.J."/>
            <person name="Salamov A.A."/>
            <person name="Labutti K."/>
            <person name="Zhao Z."/>
            <person name="Chiniquy J."/>
            <person name="Barry K."/>
            <person name="Brewer H.M."/>
            <person name="Purvine S.O."/>
            <person name="Wright A.T."/>
            <person name="Boxma B."/>
            <person name="Van Alen T."/>
            <person name="Hackstein J.H."/>
            <person name="Baker S.E."/>
            <person name="Grigoriev I.V."/>
            <person name="O'Malley M.A."/>
        </authorList>
    </citation>
    <scope>NUCLEOTIDE SEQUENCE [LARGE SCALE GENOMIC DNA]</scope>
    <source>
        <strain evidence="2 3">G1</strain>
    </source>
</reference>
<feature type="region of interest" description="Disordered" evidence="1">
    <location>
        <begin position="163"/>
        <end position="186"/>
    </location>
</feature>
<keyword evidence="3" id="KW-1185">Reference proteome</keyword>
<dbReference type="Proteomes" id="UP000193920">
    <property type="component" value="Unassembled WGS sequence"/>
</dbReference>
<proteinExistence type="predicted"/>